<protein>
    <submittedName>
        <fullName evidence="4">Bifunctional AP-4-A phosphorylase/ADP sulfurylase</fullName>
    </submittedName>
</protein>
<evidence type="ECO:0000259" key="3">
    <source>
        <dbReference type="Pfam" id="PF19327"/>
    </source>
</evidence>
<dbReference type="InterPro" id="IPR045759">
    <property type="entry name" value="Ap4A_phos1/2_N"/>
</dbReference>
<keyword evidence="5" id="KW-1185">Reference proteome</keyword>
<dbReference type="Pfam" id="PF09830">
    <property type="entry name" value="ATP_transf"/>
    <property type="match status" value="1"/>
</dbReference>
<dbReference type="InterPro" id="IPR019200">
    <property type="entry name" value="ATP_adenylylTrfase_C"/>
</dbReference>
<dbReference type="Pfam" id="PF19327">
    <property type="entry name" value="Ap4A_phos_N"/>
    <property type="match status" value="1"/>
</dbReference>
<reference evidence="4 5" key="1">
    <citation type="submission" date="2024-02" db="EMBL/GenBank/DDBJ databases">
        <title>De novo assembly and annotation of 12 fungi associated with fruit tree decline syndrome in Ontario, Canada.</title>
        <authorList>
            <person name="Sulman M."/>
            <person name="Ellouze W."/>
            <person name="Ilyukhin E."/>
        </authorList>
    </citation>
    <scope>NUCLEOTIDE SEQUENCE [LARGE SCALE GENOMIC DNA]</scope>
    <source>
        <strain evidence="4 5">M97-236</strain>
    </source>
</reference>
<feature type="domain" description="ATP adenylyltransferase C-terminal" evidence="2">
    <location>
        <begin position="548"/>
        <end position="679"/>
    </location>
</feature>
<feature type="domain" description="Ap4A phosphorylase 1/2 N-terminal" evidence="3">
    <location>
        <begin position="377"/>
        <end position="515"/>
    </location>
</feature>
<dbReference type="PANTHER" id="PTHR38420">
    <property type="entry name" value="AP-4-A PHOSPHORYLASE II"/>
    <property type="match status" value="1"/>
</dbReference>
<dbReference type="InterPro" id="IPR043171">
    <property type="entry name" value="Ap4A_phos1/2-like"/>
</dbReference>
<dbReference type="InterPro" id="IPR009163">
    <property type="entry name" value="Ap4A_phos1/2"/>
</dbReference>
<gene>
    <name evidence="4" type="primary">APA2</name>
    <name evidence="4" type="ORF">SLS59_000264</name>
</gene>
<dbReference type="Gene3D" id="3.30.428.70">
    <property type="match status" value="1"/>
</dbReference>
<feature type="compositionally biased region" description="Polar residues" evidence="1">
    <location>
        <begin position="234"/>
        <end position="243"/>
    </location>
</feature>
<dbReference type="PANTHER" id="PTHR38420:SF3">
    <property type="entry name" value="5',5'''-P-1,P-4-TETRAPHOSPHATE PHOSPHORYLASE 2"/>
    <property type="match status" value="1"/>
</dbReference>
<name>A0ABR3S4E2_9PLEO</name>
<sequence length="689" mass="76188">MMSTRSQTWGQFPASSTCIDFTGLPGDPFIITEADRSMLANNELVYNHTANDFYGLSSWVPDALIDVLPSNTSAPSPSADVVLSPISPFSVSDAKHTYTPGPDCSPATPNCGSTSYTMSKVSLSPAMLPPTPQSVIRPQSLGSTVIQYALPMTPGSAFEMGSTMELADAATMFGSEHSYAPSQSNSPGSTPWFPPGYKSERAAIQRSQQQPPDSMPYDRRPNSFLAPLDRNSRQRQAQWSNKSPVPAQNHFQARFISPLTADEKAMKSKEDKTLIRMKEAGYTYKDIRKALGCKVAESTLRGRYRSLTKPKENRVRAPKWTETDVMLLKRFVQDEFDKLDVTQPSLERKQKPDKIPWMRIVESIAANGGSYKFGAATAKKKWIEFQLRYCPSLAKKPIPKLEKPTPEPKKHFDPFDNPSPDLHITDLPTTDPTHLLVLNKFPIIASHFILATKTNKQQTHILEQDDLEATYACLKAWGKGSKQKRLFAFFNSGEHSGASQPHRHLQFLPVENMRDSEAANGWELLIDLVLEGEKGASTSPSLGLLQNPNIPFAHFGRKFNSEPTGEQLVGIYNELYGLAKDTIDSFIAKNPNEFALHPTEGGGSPISYNLGMTTEGMVVLPRRSEGTMLKRPDGSEIGFVALNGTTLGGTMMVKHQEEWDVLRSQRGKLDSILDAIGIPGEAETYKSRV</sequence>
<comment type="caution">
    <text evidence="4">The sequence shown here is derived from an EMBL/GenBank/DDBJ whole genome shotgun (WGS) entry which is preliminary data.</text>
</comment>
<dbReference type="Proteomes" id="UP001521222">
    <property type="component" value="Unassembled WGS sequence"/>
</dbReference>
<proteinExistence type="predicted"/>
<evidence type="ECO:0000313" key="5">
    <source>
        <dbReference type="Proteomes" id="UP001521222"/>
    </source>
</evidence>
<evidence type="ECO:0000259" key="2">
    <source>
        <dbReference type="Pfam" id="PF09830"/>
    </source>
</evidence>
<dbReference type="InterPro" id="IPR036265">
    <property type="entry name" value="HIT-like_sf"/>
</dbReference>
<dbReference type="SUPFAM" id="SSF54197">
    <property type="entry name" value="HIT-like"/>
    <property type="match status" value="1"/>
</dbReference>
<feature type="compositionally biased region" description="Polar residues" evidence="1">
    <location>
        <begin position="180"/>
        <end position="189"/>
    </location>
</feature>
<accession>A0ABR3S4E2</accession>
<feature type="region of interest" description="Disordered" evidence="1">
    <location>
        <begin position="177"/>
        <end position="251"/>
    </location>
</feature>
<evidence type="ECO:0000313" key="4">
    <source>
        <dbReference type="EMBL" id="KAL1611545.1"/>
    </source>
</evidence>
<dbReference type="EMBL" id="JAKIXB020000001">
    <property type="protein sequence ID" value="KAL1611545.1"/>
    <property type="molecule type" value="Genomic_DNA"/>
</dbReference>
<evidence type="ECO:0000256" key="1">
    <source>
        <dbReference type="SAM" id="MobiDB-lite"/>
    </source>
</evidence>
<organism evidence="4 5">
    <name type="scientific">Nothophoma quercina</name>
    <dbReference type="NCBI Taxonomy" id="749835"/>
    <lineage>
        <taxon>Eukaryota</taxon>
        <taxon>Fungi</taxon>
        <taxon>Dikarya</taxon>
        <taxon>Ascomycota</taxon>
        <taxon>Pezizomycotina</taxon>
        <taxon>Dothideomycetes</taxon>
        <taxon>Pleosporomycetidae</taxon>
        <taxon>Pleosporales</taxon>
        <taxon>Pleosporineae</taxon>
        <taxon>Didymellaceae</taxon>
        <taxon>Nothophoma</taxon>
    </lineage>
</organism>